<dbReference type="EMBL" id="LKCN02000013">
    <property type="protein sequence ID" value="RCI09941.1"/>
    <property type="molecule type" value="Genomic_DNA"/>
</dbReference>
<accession>A0A367L693</accession>
<gene>
    <name evidence="1" type="ORF">L249_8434</name>
</gene>
<dbReference type="Proteomes" id="UP000253664">
    <property type="component" value="Unassembled WGS sequence"/>
</dbReference>
<reference evidence="1 2" key="1">
    <citation type="journal article" date="2015" name="BMC Genomics">
        <title>Insights from the genome of Ophiocordyceps polyrhachis-furcata to pathogenicity and host specificity in insect fungi.</title>
        <authorList>
            <person name="Wichadakul D."/>
            <person name="Kobmoo N."/>
            <person name="Ingsriswang S."/>
            <person name="Tangphatsornruang S."/>
            <person name="Chantasingh D."/>
            <person name="Luangsa-ard J.J."/>
            <person name="Eurwilaichitr L."/>
        </authorList>
    </citation>
    <scope>NUCLEOTIDE SEQUENCE [LARGE SCALE GENOMIC DNA]</scope>
    <source>
        <strain evidence="1 2">BCC 54312</strain>
    </source>
</reference>
<protein>
    <submittedName>
        <fullName evidence="1">Uncharacterized protein</fullName>
    </submittedName>
</protein>
<name>A0A367L693_9HYPO</name>
<comment type="caution">
    <text evidence="1">The sequence shown here is derived from an EMBL/GenBank/DDBJ whole genome shotgun (WGS) entry which is preliminary data.</text>
</comment>
<keyword evidence="2" id="KW-1185">Reference proteome</keyword>
<sequence length="164" mass="17864">MYNVVVQCQPSLSLSLSLSVREEGGGLIAAAELRNASFTLFLPIVYPLAELAAPQSETSSSSRFPCFKAPIPAGPYQSHPPIHPSIDDGKPPPPFLPLHFAEAKPIQPKEKKEALSPLERQPPAGRIHTMKKELVHWLVASAIDQTIILLVRPCGLHRCSLHPS</sequence>
<dbReference type="AlphaFoldDB" id="A0A367L693"/>
<evidence type="ECO:0000313" key="1">
    <source>
        <dbReference type="EMBL" id="RCI09941.1"/>
    </source>
</evidence>
<proteinExistence type="predicted"/>
<organism evidence="1 2">
    <name type="scientific">Ophiocordyceps polyrhachis-furcata BCC 54312</name>
    <dbReference type="NCBI Taxonomy" id="1330021"/>
    <lineage>
        <taxon>Eukaryota</taxon>
        <taxon>Fungi</taxon>
        <taxon>Dikarya</taxon>
        <taxon>Ascomycota</taxon>
        <taxon>Pezizomycotina</taxon>
        <taxon>Sordariomycetes</taxon>
        <taxon>Hypocreomycetidae</taxon>
        <taxon>Hypocreales</taxon>
        <taxon>Ophiocordycipitaceae</taxon>
        <taxon>Ophiocordyceps</taxon>
    </lineage>
</organism>
<evidence type="ECO:0000313" key="2">
    <source>
        <dbReference type="Proteomes" id="UP000253664"/>
    </source>
</evidence>